<dbReference type="STRING" id="401053.AciPR4_3502"/>
<evidence type="ECO:0000313" key="3">
    <source>
        <dbReference type="Proteomes" id="UP000006844"/>
    </source>
</evidence>
<dbReference type="eggNOG" id="ENOG50335XY">
    <property type="taxonomic scope" value="Bacteria"/>
</dbReference>
<proteinExistence type="predicted"/>
<keyword evidence="3" id="KW-1185">Reference proteome</keyword>
<evidence type="ECO:0000256" key="1">
    <source>
        <dbReference type="SAM" id="Phobius"/>
    </source>
</evidence>
<keyword evidence="1" id="KW-0812">Transmembrane</keyword>
<evidence type="ECO:0000313" key="2">
    <source>
        <dbReference type="EMBL" id="ADV84255.1"/>
    </source>
</evidence>
<dbReference type="KEGG" id="tsa:AciPR4_3502"/>
<name>E8UY21_TERSS</name>
<dbReference type="Proteomes" id="UP000006844">
    <property type="component" value="Chromosome"/>
</dbReference>
<dbReference type="HOGENOM" id="CLU_2304677_0_0_0"/>
<accession>E8UY21</accession>
<keyword evidence="1" id="KW-0472">Membrane</keyword>
<dbReference type="OrthoDB" id="123191at2"/>
<organism evidence="2 3">
    <name type="scientific">Terriglobus saanensis (strain ATCC BAA-1853 / DSM 23119 / SP1PR4)</name>
    <dbReference type="NCBI Taxonomy" id="401053"/>
    <lineage>
        <taxon>Bacteria</taxon>
        <taxon>Pseudomonadati</taxon>
        <taxon>Acidobacteriota</taxon>
        <taxon>Terriglobia</taxon>
        <taxon>Terriglobales</taxon>
        <taxon>Acidobacteriaceae</taxon>
        <taxon>Terriglobus</taxon>
    </lineage>
</organism>
<keyword evidence="1" id="KW-1133">Transmembrane helix</keyword>
<dbReference type="EMBL" id="CP002467">
    <property type="protein sequence ID" value="ADV84255.1"/>
    <property type="molecule type" value="Genomic_DNA"/>
</dbReference>
<gene>
    <name evidence="2" type="ordered locus">AciPR4_3502</name>
</gene>
<reference evidence="2 3" key="1">
    <citation type="journal article" date="2012" name="Stand. Genomic Sci.">
        <title>Complete genome sequence of Terriglobus saanensis type strain SP1PR4(T), an Acidobacteria from tundra soil.</title>
        <authorList>
            <person name="Rawat S.R."/>
            <person name="Mannisto M.K."/>
            <person name="Starovoytov V."/>
            <person name="Goodwin L."/>
            <person name="Nolan M."/>
            <person name="Hauser L."/>
            <person name="Land M."/>
            <person name="Davenport K.W."/>
            <person name="Woyke T."/>
            <person name="Haggblom M.M."/>
        </authorList>
    </citation>
    <scope>NUCLEOTIDE SEQUENCE</scope>
    <source>
        <strain evidence="3">ATCC BAA-1853 / DSM 23119 / SP1PR4</strain>
    </source>
</reference>
<dbReference type="RefSeq" id="WP_013569985.1">
    <property type="nucleotide sequence ID" value="NC_014963.1"/>
</dbReference>
<sequence length="90" mass="10254">MKFGKRTQEIARKFEAMAHEMESSEPAEHDAAHHVMAIVGWATAAVGAVALGLFVGRELRYRYKFKRRTPYDFYSHSGDKMQDVEYSVGV</sequence>
<dbReference type="AlphaFoldDB" id="E8UY21"/>
<protein>
    <submittedName>
        <fullName evidence="2">Uncharacterized protein</fullName>
    </submittedName>
</protein>
<feature type="transmembrane region" description="Helical" evidence="1">
    <location>
        <begin position="31"/>
        <end position="56"/>
    </location>
</feature>